<gene>
    <name evidence="4" type="ordered locus">FSU_2370</name>
</gene>
<dbReference type="EMBL" id="CP002158">
    <property type="protein sequence ID" value="ADL27307.1"/>
    <property type="molecule type" value="Genomic_DNA"/>
</dbReference>
<dbReference type="InterPro" id="IPR029039">
    <property type="entry name" value="Flavoprotein-like_sf"/>
</dbReference>
<keyword evidence="2" id="KW-0288">FMN</keyword>
<evidence type="ECO:0000256" key="1">
    <source>
        <dbReference type="ARBA" id="ARBA00022630"/>
    </source>
</evidence>
<dbReference type="AlphaFoldDB" id="D9S4P6"/>
<name>D9S4P6_FIBSS</name>
<dbReference type="Pfam" id="PF03358">
    <property type="entry name" value="FMN_red"/>
    <property type="match status" value="1"/>
</dbReference>
<dbReference type="HOGENOM" id="CLU_2806130_0_0_0"/>
<keyword evidence="1" id="KW-0285">Flavoprotein</keyword>
<dbReference type="Gene3D" id="3.40.50.360">
    <property type="match status" value="1"/>
</dbReference>
<evidence type="ECO:0000256" key="2">
    <source>
        <dbReference type="ARBA" id="ARBA00022643"/>
    </source>
</evidence>
<feature type="domain" description="NADPH-dependent FMN reductase-like" evidence="3">
    <location>
        <begin position="1"/>
        <end position="50"/>
    </location>
</feature>
<dbReference type="InterPro" id="IPR051796">
    <property type="entry name" value="ISF_SsuE-like"/>
</dbReference>
<dbReference type="KEGG" id="fsc:FSU_2370"/>
<evidence type="ECO:0000313" key="5">
    <source>
        <dbReference type="Proteomes" id="UP000000517"/>
    </source>
</evidence>
<dbReference type="InterPro" id="IPR005025">
    <property type="entry name" value="FMN_Rdtase-like_dom"/>
</dbReference>
<evidence type="ECO:0000259" key="3">
    <source>
        <dbReference type="Pfam" id="PF03358"/>
    </source>
</evidence>
<sequence>MKILVFSGSPRKGGNTDLLVESFVMGTSQKHQVEVVSVHDYKVNPCIGCNSCFALTSQKAFELGQSL</sequence>
<dbReference type="PANTHER" id="PTHR43278:SF1">
    <property type="entry name" value="IRON-SULFUR FLAVOPROTEIN MJ1083"/>
    <property type="match status" value="1"/>
</dbReference>
<dbReference type="PANTHER" id="PTHR43278">
    <property type="entry name" value="NAD(P)H-DEPENDENT FMN-CONTAINING OXIDOREDUCTASE YWQN-RELATED"/>
    <property type="match status" value="1"/>
</dbReference>
<organism evidence="4 5">
    <name type="scientific">Fibrobacter succinogenes (strain ATCC 19169 / S85)</name>
    <dbReference type="NCBI Taxonomy" id="59374"/>
    <lineage>
        <taxon>Bacteria</taxon>
        <taxon>Pseudomonadati</taxon>
        <taxon>Fibrobacterota</taxon>
        <taxon>Fibrobacteria</taxon>
        <taxon>Fibrobacterales</taxon>
        <taxon>Fibrobacteraceae</taxon>
        <taxon>Fibrobacter</taxon>
    </lineage>
</organism>
<accession>D9S4P6</accession>
<proteinExistence type="predicted"/>
<dbReference type="Proteomes" id="UP000000517">
    <property type="component" value="Chromosome"/>
</dbReference>
<dbReference type="GO" id="GO:0016491">
    <property type="term" value="F:oxidoreductase activity"/>
    <property type="evidence" value="ECO:0007669"/>
    <property type="project" value="InterPro"/>
</dbReference>
<dbReference type="STRING" id="59374.FSU_2370"/>
<evidence type="ECO:0000313" key="4">
    <source>
        <dbReference type="EMBL" id="ADL27307.1"/>
    </source>
</evidence>
<dbReference type="RefSeq" id="WP_014546528.1">
    <property type="nucleotide sequence ID" value="NC_013410.1"/>
</dbReference>
<protein>
    <submittedName>
        <fullName evidence="4">Conserved domain protein</fullName>
    </submittedName>
</protein>
<reference evidence="5" key="1">
    <citation type="submission" date="2010-08" db="EMBL/GenBank/DDBJ databases">
        <title>Complete sequence of Fibrobacter succinogenes subsp. succinogenes S85.</title>
        <authorList>
            <person name="Durkin A.S."/>
            <person name="Nelson K.E."/>
            <person name="Morrison M."/>
            <person name="Forsberg C.W."/>
            <person name="Wilson D.B."/>
            <person name="Russell J.B."/>
            <person name="Cann I.K.O."/>
            <person name="Mackie R.I."/>
            <person name="White B.A."/>
        </authorList>
    </citation>
    <scope>NUCLEOTIDE SEQUENCE [LARGE SCALE GENOMIC DNA]</scope>
    <source>
        <strain evidence="5">ATCC 19169 / S85</strain>
    </source>
</reference>
<dbReference type="SUPFAM" id="SSF52218">
    <property type="entry name" value="Flavoproteins"/>
    <property type="match status" value="1"/>
</dbReference>